<reference evidence="1" key="1">
    <citation type="submission" date="2022-08" db="EMBL/GenBank/DDBJ databases">
        <title>Genomic Encyclopedia of Type Strains, Phase V (KMG-V): Genome sequencing to study the core and pangenomes of soil and plant-associated prokaryotes.</title>
        <authorList>
            <person name="Whitman W."/>
        </authorList>
    </citation>
    <scope>NUCLEOTIDE SEQUENCE</scope>
    <source>
        <strain evidence="1">SP3049</strain>
    </source>
</reference>
<dbReference type="InterPro" id="IPR011990">
    <property type="entry name" value="TPR-like_helical_dom_sf"/>
</dbReference>
<dbReference type="Proteomes" id="UP001155057">
    <property type="component" value="Unassembled WGS sequence"/>
</dbReference>
<evidence type="ECO:0000313" key="1">
    <source>
        <dbReference type="EMBL" id="MCS3711020.1"/>
    </source>
</evidence>
<gene>
    <name evidence="1" type="ORF">GGP61_002646</name>
</gene>
<proteinExistence type="predicted"/>
<dbReference type="RefSeq" id="WP_259060590.1">
    <property type="nucleotide sequence ID" value="NZ_JANTZG010000002.1"/>
</dbReference>
<dbReference type="Pfam" id="PF13432">
    <property type="entry name" value="TPR_16"/>
    <property type="match status" value="3"/>
</dbReference>
<dbReference type="InterPro" id="IPR019734">
    <property type="entry name" value="TPR_rpt"/>
</dbReference>
<dbReference type="SUPFAM" id="SSF48452">
    <property type="entry name" value="TPR-like"/>
    <property type="match status" value="2"/>
</dbReference>
<name>A0A9X2Q9I5_9BACT</name>
<organism evidence="1 2">
    <name type="scientific">Salinibacter ruber</name>
    <dbReference type="NCBI Taxonomy" id="146919"/>
    <lineage>
        <taxon>Bacteria</taxon>
        <taxon>Pseudomonadati</taxon>
        <taxon>Rhodothermota</taxon>
        <taxon>Rhodothermia</taxon>
        <taxon>Rhodothermales</taxon>
        <taxon>Salinibacteraceae</taxon>
        <taxon>Salinibacter</taxon>
    </lineage>
</organism>
<dbReference type="EMBL" id="JANUAE010000010">
    <property type="protein sequence ID" value="MCS3711020.1"/>
    <property type="molecule type" value="Genomic_DNA"/>
</dbReference>
<dbReference type="AlphaFoldDB" id="A0A9X2Q9I5"/>
<protein>
    <submittedName>
        <fullName evidence="1">Tetratricopeptide (TPR) repeat protein</fullName>
    </submittedName>
</protein>
<sequence>MYRISPHAFSPAVTRPLLPRSLSAEGMRCLPIVLALGLLLGPVAGPAHAQRSDSTQLRKFQRANEFLRADRPERALPLLESLYSNAPENAAFYRKLKQAYESLKRYRDALQLVEERIGSPPTVSRLAEKARLQYQKGEGEAADATWDRALALAPNEPQTYRTVYNTLAELRQFRKAIAVLQEGRAALDQPDAFRTELAHLYGLDGQFEAAMQEYVAFLAEAPNRLNYVRNRLRTFVEQGQGIAASIQVLQQTVQENPLNEAYRTLLAWLHTEQDNYAAAFDEYRALDRLGDRQGQILFGFARRAADAQRYGVATRACEAIQEQYPRSGVAPEAQKLRGDLYRRWADQGADSTTAAQDSVRYARARTAYRTFLRENPGHADYPAALLRLGTLQIDAYRNLDDAQETLSQLVSNHPETTAAEEGQYQRGRIAVLRDSLDRARLLFSRLAANAQSSDLADQAQYELALLHFYQGEFDATAARAASISENPSADVANDAIALKTLLQEARGPDSLDTPLRTFARVRLYERQHAHGRALDSLDALLRRHPRHPLADDARFRRANIHLARHDTSAALTAFRAVPERHPRSPFADRSLFRSASLLEANGRPAAAVETYDRLLSEYPTSLLAGDARSRLRVLRRSQG</sequence>
<dbReference type="Pfam" id="PF13174">
    <property type="entry name" value="TPR_6"/>
    <property type="match status" value="1"/>
</dbReference>
<dbReference type="Gene3D" id="1.25.40.10">
    <property type="entry name" value="Tetratricopeptide repeat domain"/>
    <property type="match status" value="4"/>
</dbReference>
<accession>A0A9X2Q9I5</accession>
<comment type="caution">
    <text evidence="1">The sequence shown here is derived from an EMBL/GenBank/DDBJ whole genome shotgun (WGS) entry which is preliminary data.</text>
</comment>
<evidence type="ECO:0000313" key="2">
    <source>
        <dbReference type="Proteomes" id="UP001155057"/>
    </source>
</evidence>